<dbReference type="Pfam" id="PF00651">
    <property type="entry name" value="BTB"/>
    <property type="match status" value="1"/>
</dbReference>
<feature type="non-terminal residue" evidence="2">
    <location>
        <position position="215"/>
    </location>
</feature>
<keyword evidence="3" id="KW-1185">Reference proteome</keyword>
<gene>
    <name evidence="2" type="ORF">B7463_g8814</name>
</gene>
<name>A0A3E2H2B6_SCYLI</name>
<evidence type="ECO:0000259" key="1">
    <source>
        <dbReference type="Pfam" id="PF00651"/>
    </source>
</evidence>
<evidence type="ECO:0000313" key="3">
    <source>
        <dbReference type="Proteomes" id="UP000258309"/>
    </source>
</evidence>
<accession>A0A3E2H2B6</accession>
<proteinExistence type="predicted"/>
<dbReference type="Gene3D" id="3.30.710.10">
    <property type="entry name" value="Potassium Channel Kv1.1, Chain A"/>
    <property type="match status" value="1"/>
</dbReference>
<feature type="domain" description="BTB" evidence="1">
    <location>
        <begin position="91"/>
        <end position="176"/>
    </location>
</feature>
<sequence>MEKRIFDPNGDIMLIMSQRERIVESSMGTEPELEINSPVDLPPSESPMPAVPEVFDIDDDTVDENDTLAFEEFLVEEKAEVEVRMLVSSRHLILASTVFKAMLQDRFKEGRELRSKGFLELPLPDDDPATFSILLDIIHGRTRKVPRKVTFNELTVITILVDKYQLQEVVEPYSENWINRLRPKVLNYFNDDLTVWLSIFWVFGYDQQFKKASDN</sequence>
<protein>
    <recommendedName>
        <fullName evidence="1">BTB domain-containing protein</fullName>
    </recommendedName>
</protein>
<evidence type="ECO:0000313" key="2">
    <source>
        <dbReference type="EMBL" id="RFU27529.1"/>
    </source>
</evidence>
<organism evidence="2 3">
    <name type="scientific">Scytalidium lignicola</name>
    <name type="common">Hyphomycete</name>
    <dbReference type="NCBI Taxonomy" id="5539"/>
    <lineage>
        <taxon>Eukaryota</taxon>
        <taxon>Fungi</taxon>
        <taxon>Dikarya</taxon>
        <taxon>Ascomycota</taxon>
        <taxon>Pezizomycotina</taxon>
        <taxon>Leotiomycetes</taxon>
        <taxon>Leotiomycetes incertae sedis</taxon>
        <taxon>Scytalidium</taxon>
    </lineage>
</organism>
<dbReference type="EMBL" id="NCSJ02000202">
    <property type="protein sequence ID" value="RFU27529.1"/>
    <property type="molecule type" value="Genomic_DNA"/>
</dbReference>
<dbReference type="Proteomes" id="UP000258309">
    <property type="component" value="Unassembled WGS sequence"/>
</dbReference>
<comment type="caution">
    <text evidence="2">The sequence shown here is derived from an EMBL/GenBank/DDBJ whole genome shotgun (WGS) entry which is preliminary data.</text>
</comment>
<feature type="non-terminal residue" evidence="2">
    <location>
        <position position="1"/>
    </location>
</feature>
<reference evidence="2 3" key="1">
    <citation type="submission" date="2018-05" db="EMBL/GenBank/DDBJ databases">
        <title>Draft genome sequence of Scytalidium lignicola DSM 105466, a ubiquitous saprotrophic fungus.</title>
        <authorList>
            <person name="Buettner E."/>
            <person name="Gebauer A.M."/>
            <person name="Hofrichter M."/>
            <person name="Liers C."/>
            <person name="Kellner H."/>
        </authorList>
    </citation>
    <scope>NUCLEOTIDE SEQUENCE [LARGE SCALE GENOMIC DNA]</scope>
    <source>
        <strain evidence="2 3">DSM 105466</strain>
    </source>
</reference>
<dbReference type="OrthoDB" id="5326346at2759"/>
<dbReference type="AlphaFoldDB" id="A0A3E2H2B6"/>
<dbReference type="STRING" id="5539.A0A3E2H2B6"/>
<dbReference type="CDD" id="cd18186">
    <property type="entry name" value="BTB_POZ_ZBTB_KLHL-like"/>
    <property type="match status" value="1"/>
</dbReference>
<dbReference type="InterPro" id="IPR011333">
    <property type="entry name" value="SKP1/BTB/POZ_sf"/>
</dbReference>
<dbReference type="InterPro" id="IPR000210">
    <property type="entry name" value="BTB/POZ_dom"/>
</dbReference>
<dbReference type="SUPFAM" id="SSF54695">
    <property type="entry name" value="POZ domain"/>
    <property type="match status" value="1"/>
</dbReference>